<reference evidence="16 17" key="1">
    <citation type="journal article" date="2018" name="Genome Biol.">
        <title>SKESA: strategic k-mer extension for scrupulous assemblies.</title>
        <authorList>
            <person name="Souvorov A."/>
            <person name="Agarwala R."/>
            <person name="Lipman D.J."/>
        </authorList>
    </citation>
    <scope>NUCLEOTIDE SEQUENCE [LARGE SCALE GENOMIC DNA]</scope>
    <source>
        <strain evidence="9">2017-325981-023-01</strain>
        <strain evidence="8 17">DMG1500109</strain>
    </source>
</reference>
<dbReference type="Proteomes" id="UP000843775">
    <property type="component" value="Unassembled WGS sequence"/>
</dbReference>
<evidence type="ECO:0000313" key="5">
    <source>
        <dbReference type="EMBL" id="EAG9518875.1"/>
    </source>
</evidence>
<evidence type="ECO:0000313" key="8">
    <source>
        <dbReference type="EMBL" id="HAC1753474.1"/>
    </source>
</evidence>
<reference evidence="11 12" key="2">
    <citation type="submission" date="2018-06" db="EMBL/GenBank/DDBJ databases">
        <authorList>
            <consortium name="GenomeTrakr: Next Generation Sequencing Network for Food Pathogen Tracability"/>
        </authorList>
    </citation>
    <scope>NUCLEOTIDE SEQUENCE [LARGE SCALE GENOMIC DNA]</scope>
    <source>
        <strain evidence="2 11">FDA00006494</strain>
        <strain evidence="1 12">FDA00008584</strain>
    </source>
</reference>
<proteinExistence type="predicted"/>
<dbReference type="EMBL" id="AABGHY010000003">
    <property type="protein sequence ID" value="EAH3293805.1"/>
    <property type="molecule type" value="Genomic_DNA"/>
</dbReference>
<dbReference type="Proteomes" id="UP000393182">
    <property type="component" value="Unassembled WGS sequence"/>
</dbReference>
<reference evidence="13 14" key="4">
    <citation type="submission" date="2019-04" db="EMBL/GenBank/DDBJ databases">
        <authorList>
            <person name="Ashton P.M."/>
            <person name="Dallman T."/>
            <person name="Nair S."/>
            <person name="De Pinna E."/>
            <person name="Peters T."/>
            <person name="Grant K."/>
        </authorList>
    </citation>
    <scope>NUCLEOTIDE SEQUENCE [LARGE SCALE GENOMIC DNA]</scope>
    <source>
        <strain evidence="6 14">282333</strain>
        <strain evidence="7 13">282352</strain>
        <strain evidence="5 15">289003</strain>
        <strain evidence="3">RL15000286</strain>
    </source>
</reference>
<dbReference type="Proteomes" id="UP000403352">
    <property type="component" value="Unassembled WGS sequence"/>
</dbReference>
<protein>
    <submittedName>
        <fullName evidence="4">Uncharacterized protein</fullName>
    </submittedName>
</protein>
<evidence type="ECO:0000313" key="12">
    <source>
        <dbReference type="Proteomes" id="UP000403352"/>
    </source>
</evidence>
<dbReference type="EMBL" id="AAAQQZ010000004">
    <property type="protein sequence ID" value="EAE1338981.1"/>
    <property type="molecule type" value="Genomic_DNA"/>
</dbReference>
<dbReference type="RefSeq" id="WP_003730757.1">
    <property type="nucleotide sequence ID" value="NC_021826.1"/>
</dbReference>
<evidence type="ECO:0000313" key="10">
    <source>
        <dbReference type="Proteomes" id="UP000358545"/>
    </source>
</evidence>
<dbReference type="EMBL" id="AABEMN010000004">
    <property type="protein sequence ID" value="EAG9518875.1"/>
    <property type="molecule type" value="Genomic_DNA"/>
</dbReference>
<sequence>MKNRNQLIFINAEEIWGKWLQKSTIHFVLKKHGNIDVGRNKKAKMTNKQEAGRIYLLKWI</sequence>
<evidence type="ECO:0000313" key="4">
    <source>
        <dbReference type="EMBL" id="EAG0866509.1"/>
    </source>
</evidence>
<reference evidence="4 10" key="3">
    <citation type="submission" date="2018-06" db="EMBL/GenBank/DDBJ databases">
        <authorList>
            <consortium name="PulseNet: The National Subtyping Network for Foodborne Disease Surveillance"/>
            <person name="Tarr C.L."/>
            <person name="Trees E."/>
            <person name="Katz L.S."/>
            <person name="Carleton-Romer H.A."/>
            <person name="Stroika S."/>
            <person name="Kucerova Z."/>
            <person name="Roache K.F."/>
            <person name="Sabol A.L."/>
            <person name="Besser J."/>
            <person name="Gerner-Smidt P."/>
        </authorList>
    </citation>
    <scope>NUCLEOTIDE SEQUENCE [LARGE SCALE GENOMIC DNA]</scope>
    <source>
        <strain evidence="4 10">PNUSAL002180</strain>
    </source>
</reference>
<evidence type="ECO:0000313" key="1">
    <source>
        <dbReference type="EMBL" id="EAD1184391.1"/>
    </source>
</evidence>
<evidence type="ECO:0000313" key="13">
    <source>
        <dbReference type="Proteomes" id="UP000530452"/>
    </source>
</evidence>
<evidence type="ECO:0000313" key="15">
    <source>
        <dbReference type="Proteomes" id="UP000546397"/>
    </source>
</evidence>
<evidence type="ECO:0000313" key="17">
    <source>
        <dbReference type="Proteomes" id="UP000843775"/>
    </source>
</evidence>
<evidence type="ECO:0000313" key="2">
    <source>
        <dbReference type="EMBL" id="EAE1338981.1"/>
    </source>
</evidence>
<evidence type="ECO:0000313" key="3">
    <source>
        <dbReference type="EMBL" id="EAE4941698.1"/>
    </source>
</evidence>
<dbReference type="Proteomes" id="UP000546397">
    <property type="component" value="Unassembled WGS sequence"/>
</dbReference>
<dbReference type="EMBL" id="AAASLB010000003">
    <property type="protein sequence ID" value="EAE4941698.1"/>
    <property type="molecule type" value="Genomic_DNA"/>
</dbReference>
<evidence type="ECO:0000313" key="16">
    <source>
        <dbReference type="Proteomes" id="UP000843503"/>
    </source>
</evidence>
<comment type="caution">
    <text evidence="4">The sequence shown here is derived from an EMBL/GenBank/DDBJ whole genome shotgun (WGS) entry which is preliminary data.</text>
</comment>
<dbReference type="AlphaFoldDB" id="A0A3T1X4N7"/>
<dbReference type="Proteomes" id="UP000530452">
    <property type="component" value="Unassembled WGS sequence"/>
</dbReference>
<dbReference type="EMBL" id="DABJAN010000003">
    <property type="protein sequence ID" value="HAJ9593371.1"/>
    <property type="molecule type" value="Genomic_DNA"/>
</dbReference>
<evidence type="ECO:0000313" key="6">
    <source>
        <dbReference type="EMBL" id="EAH2281608.1"/>
    </source>
</evidence>
<dbReference type="EMBL" id="DAAJZA010000001">
    <property type="protein sequence ID" value="HAC1753474.1"/>
    <property type="molecule type" value="Genomic_DNA"/>
</dbReference>
<dbReference type="Proteomes" id="UP000533021">
    <property type="component" value="Unassembled WGS sequence"/>
</dbReference>
<evidence type="ECO:0000313" key="11">
    <source>
        <dbReference type="Proteomes" id="UP000379076"/>
    </source>
</evidence>
<evidence type="ECO:0000313" key="7">
    <source>
        <dbReference type="EMBL" id="EAH3293805.1"/>
    </source>
</evidence>
<name>A0A3T1X4N7_LISMN</name>
<accession>A0A3T1X4N7</accession>
<evidence type="ECO:0000313" key="9">
    <source>
        <dbReference type="EMBL" id="HAJ9593371.1"/>
    </source>
</evidence>
<dbReference type="Proteomes" id="UP000358545">
    <property type="component" value="Unassembled WGS sequence"/>
</dbReference>
<dbReference type="EMBL" id="AAALRN010000002">
    <property type="protein sequence ID" value="EAD1184391.1"/>
    <property type="molecule type" value="Genomic_DNA"/>
</dbReference>
<dbReference type="EMBL" id="AABAGT010000005">
    <property type="protein sequence ID" value="EAG0866509.1"/>
    <property type="molecule type" value="Genomic_DNA"/>
</dbReference>
<dbReference type="EMBL" id="AABFVG010000003">
    <property type="protein sequence ID" value="EAH2281608.1"/>
    <property type="molecule type" value="Genomic_DNA"/>
</dbReference>
<organism evidence="4 10">
    <name type="scientific">Listeria monocytogenes</name>
    <dbReference type="NCBI Taxonomy" id="1639"/>
    <lineage>
        <taxon>Bacteria</taxon>
        <taxon>Bacillati</taxon>
        <taxon>Bacillota</taxon>
        <taxon>Bacilli</taxon>
        <taxon>Bacillales</taxon>
        <taxon>Listeriaceae</taxon>
        <taxon>Listeria</taxon>
    </lineage>
</organism>
<evidence type="ECO:0000313" key="14">
    <source>
        <dbReference type="Proteomes" id="UP000533021"/>
    </source>
</evidence>
<dbReference type="Proteomes" id="UP000843503">
    <property type="component" value="Unassembled WGS sequence"/>
</dbReference>
<reference evidence="8" key="5">
    <citation type="submission" date="2019-11" db="EMBL/GenBank/DDBJ databases">
        <authorList>
            <consortium name="NCBI Pathogen Detection Project"/>
        </authorList>
    </citation>
    <scope>NUCLEOTIDE SEQUENCE</scope>
    <source>
        <strain evidence="9">2017-325981-023-01</strain>
        <strain evidence="8">DMG1500109</strain>
    </source>
</reference>
<gene>
    <name evidence="4" type="ORF">A8L61_04340</name>
    <name evidence="2" type="ORF">ART25_08700</name>
    <name evidence="6" type="ORF">D4920_05955</name>
    <name evidence="5" type="ORF">D4B11_03765</name>
    <name evidence="7" type="ORF">D5N24_05300</name>
    <name evidence="3" type="ORF">E1W56_06530</name>
    <name evidence="8" type="ORF">GI949_00620</name>
    <name evidence="9" type="ORF">HQN34_001572</name>
    <name evidence="1" type="ORF">QD52_04740</name>
</gene>
<dbReference type="Proteomes" id="UP000379076">
    <property type="component" value="Unassembled WGS sequence"/>
</dbReference>